<name>A0A9W9FTZ5_9EURO</name>
<dbReference type="Proteomes" id="UP001149165">
    <property type="component" value="Unassembled WGS sequence"/>
</dbReference>
<gene>
    <name evidence="1" type="ORF">N7456_003050</name>
</gene>
<protein>
    <submittedName>
        <fullName evidence="1">Uncharacterized protein</fullName>
    </submittedName>
</protein>
<keyword evidence="2" id="KW-1185">Reference proteome</keyword>
<evidence type="ECO:0000313" key="1">
    <source>
        <dbReference type="EMBL" id="KAJ5106375.1"/>
    </source>
</evidence>
<comment type="caution">
    <text evidence="1">The sequence shown here is derived from an EMBL/GenBank/DDBJ whole genome shotgun (WGS) entry which is preliminary data.</text>
</comment>
<dbReference type="AlphaFoldDB" id="A0A9W9FTZ5"/>
<dbReference type="EMBL" id="JAPQKH010000003">
    <property type="protein sequence ID" value="KAJ5106375.1"/>
    <property type="molecule type" value="Genomic_DNA"/>
</dbReference>
<dbReference type="OrthoDB" id="4106209at2759"/>
<proteinExistence type="predicted"/>
<accession>A0A9W9FTZ5</accession>
<evidence type="ECO:0000313" key="2">
    <source>
        <dbReference type="Proteomes" id="UP001149165"/>
    </source>
</evidence>
<organism evidence="1 2">
    <name type="scientific">Penicillium angulare</name>
    <dbReference type="NCBI Taxonomy" id="116970"/>
    <lineage>
        <taxon>Eukaryota</taxon>
        <taxon>Fungi</taxon>
        <taxon>Dikarya</taxon>
        <taxon>Ascomycota</taxon>
        <taxon>Pezizomycotina</taxon>
        <taxon>Eurotiomycetes</taxon>
        <taxon>Eurotiomycetidae</taxon>
        <taxon>Eurotiales</taxon>
        <taxon>Aspergillaceae</taxon>
        <taxon>Penicillium</taxon>
    </lineage>
</organism>
<sequence length="304" mass="34410">MRKPSLPQLVYNTVFPHPSANDPDSFAAFVVRDLVPEVRLETSHFYGPLDCIEAQYPGLDYSYGPHRMRLGRFRWHRRLFRTFDELGLTSDEILDMCCWEGTKSARARYEMTNGTTVRDTIGHGAWQPEPTPLPTITVHDDFFYALEDYCDQLMETRSDDTVRASDTRSSSVFSIHRAHAHDEDFSDEEVTSCGLPLQRQLIANMEARDQGADVPLDPDWEQWLKEAGERGSYSDLVNDIRANAHLSLLPEVPVSAMRYEEGQTDEAPLSNTLSAESFLYATTNLYASSPILPHSSNNSPGEAR</sequence>
<reference evidence="1" key="2">
    <citation type="journal article" date="2023" name="IMA Fungus">
        <title>Comparative genomic study of the Penicillium genus elucidates a diverse pangenome and 15 lateral gene transfer events.</title>
        <authorList>
            <person name="Petersen C."/>
            <person name="Sorensen T."/>
            <person name="Nielsen M.R."/>
            <person name="Sondergaard T.E."/>
            <person name="Sorensen J.L."/>
            <person name="Fitzpatrick D.A."/>
            <person name="Frisvad J.C."/>
            <person name="Nielsen K.L."/>
        </authorList>
    </citation>
    <scope>NUCLEOTIDE SEQUENCE</scope>
    <source>
        <strain evidence="1">IBT 30069</strain>
    </source>
</reference>
<reference evidence="1" key="1">
    <citation type="submission" date="2022-11" db="EMBL/GenBank/DDBJ databases">
        <authorList>
            <person name="Petersen C."/>
        </authorList>
    </citation>
    <scope>NUCLEOTIDE SEQUENCE</scope>
    <source>
        <strain evidence="1">IBT 30069</strain>
    </source>
</reference>